<dbReference type="Gene3D" id="3.40.50.300">
    <property type="entry name" value="P-loop containing nucleotide triphosphate hydrolases"/>
    <property type="match status" value="1"/>
</dbReference>
<proteinExistence type="predicted"/>
<feature type="compositionally biased region" description="Low complexity" evidence="1">
    <location>
        <begin position="1"/>
        <end position="21"/>
    </location>
</feature>
<feature type="compositionally biased region" description="Low complexity" evidence="1">
    <location>
        <begin position="241"/>
        <end position="256"/>
    </location>
</feature>
<organism evidence="2 3">
    <name type="scientific">Frankia torreyi</name>
    <dbReference type="NCBI Taxonomy" id="1856"/>
    <lineage>
        <taxon>Bacteria</taxon>
        <taxon>Bacillati</taxon>
        <taxon>Actinomycetota</taxon>
        <taxon>Actinomycetes</taxon>
        <taxon>Frankiales</taxon>
        <taxon>Frankiaceae</taxon>
        <taxon>Frankia</taxon>
    </lineage>
</organism>
<dbReference type="GO" id="GO:0016887">
    <property type="term" value="F:ATP hydrolysis activity"/>
    <property type="evidence" value="ECO:0007669"/>
    <property type="project" value="TreeGrafter"/>
</dbReference>
<dbReference type="GO" id="GO:0051782">
    <property type="term" value="P:negative regulation of cell division"/>
    <property type="evidence" value="ECO:0007669"/>
    <property type="project" value="TreeGrafter"/>
</dbReference>
<protein>
    <submittedName>
        <fullName evidence="2">ATPase involved in chromosome partitioning</fullName>
    </submittedName>
</protein>
<feature type="compositionally biased region" description="Pro residues" evidence="1">
    <location>
        <begin position="187"/>
        <end position="198"/>
    </location>
</feature>
<dbReference type="InterPro" id="IPR027417">
    <property type="entry name" value="P-loop_NTPase"/>
</dbReference>
<gene>
    <name evidence="2" type="ORF">FF36_04378</name>
</gene>
<dbReference type="PATRIC" id="fig|1502723.3.peg.4107"/>
<name>A0A0D8BAP5_9ACTN</name>
<reference evidence="2 3" key="2">
    <citation type="journal article" date="2016" name="Genome Announc.">
        <title>Permanent Draft Genome Sequences for Two Variants of Frankia sp. Strain CpI1, the First Frankia Strain Isolated from Root Nodules of Comptonia peregrina.</title>
        <authorList>
            <person name="Oshone R."/>
            <person name="Hurst S.G.IV."/>
            <person name="Abebe-Akele F."/>
            <person name="Simpson S."/>
            <person name="Morris K."/>
            <person name="Thomas W.K."/>
            <person name="Tisa L.S."/>
        </authorList>
    </citation>
    <scope>NUCLEOTIDE SEQUENCE [LARGE SCALE GENOMIC DNA]</scope>
    <source>
        <strain evidence="3">CpI1-S</strain>
    </source>
</reference>
<evidence type="ECO:0000313" key="2">
    <source>
        <dbReference type="EMBL" id="KJE21328.1"/>
    </source>
</evidence>
<feature type="compositionally biased region" description="Pro residues" evidence="1">
    <location>
        <begin position="149"/>
        <end position="158"/>
    </location>
</feature>
<dbReference type="Proteomes" id="UP000032545">
    <property type="component" value="Unassembled WGS sequence"/>
</dbReference>
<dbReference type="GO" id="GO:0005524">
    <property type="term" value="F:ATP binding"/>
    <property type="evidence" value="ECO:0007669"/>
    <property type="project" value="TreeGrafter"/>
</dbReference>
<evidence type="ECO:0000256" key="1">
    <source>
        <dbReference type="SAM" id="MobiDB-lite"/>
    </source>
</evidence>
<keyword evidence="3" id="KW-1185">Reference proteome</keyword>
<dbReference type="EMBL" id="JYFN01000039">
    <property type="protein sequence ID" value="KJE21328.1"/>
    <property type="molecule type" value="Genomic_DNA"/>
</dbReference>
<dbReference type="SUPFAM" id="SSF52540">
    <property type="entry name" value="P-loop containing nucleoside triphosphate hydrolases"/>
    <property type="match status" value="1"/>
</dbReference>
<feature type="compositionally biased region" description="Basic and acidic residues" evidence="1">
    <location>
        <begin position="166"/>
        <end position="177"/>
    </location>
</feature>
<comment type="caution">
    <text evidence="2">The sequence shown here is derived from an EMBL/GenBank/DDBJ whole genome shotgun (WGS) entry which is preliminary data.</text>
</comment>
<evidence type="ECO:0000313" key="3">
    <source>
        <dbReference type="Proteomes" id="UP000032545"/>
    </source>
</evidence>
<dbReference type="PANTHER" id="PTHR43384:SF14">
    <property type="entry name" value="ESX-1 SECRETION-ASSOCIATED PROTEIN ESPI"/>
    <property type="match status" value="1"/>
</dbReference>
<dbReference type="PANTHER" id="PTHR43384">
    <property type="entry name" value="SEPTUM SITE-DETERMINING PROTEIN MIND HOMOLOG, CHLOROPLASTIC-RELATED"/>
    <property type="match status" value="1"/>
</dbReference>
<accession>A0A0D8BAP5</accession>
<dbReference type="GO" id="GO:0005829">
    <property type="term" value="C:cytosol"/>
    <property type="evidence" value="ECO:0007669"/>
    <property type="project" value="TreeGrafter"/>
</dbReference>
<reference evidence="3" key="1">
    <citation type="submission" date="2015-02" db="EMBL/GenBank/DDBJ databases">
        <title>Draft Genome of Frankia sp. CpI1-S.</title>
        <authorList>
            <person name="Oshone R.T."/>
            <person name="Ngom M."/>
            <person name="Ghodhbane-Gtari F."/>
            <person name="Gtari M."/>
            <person name="Morris K."/>
            <person name="Thomas K."/>
            <person name="Sen A."/>
            <person name="Tisa L.S."/>
        </authorList>
    </citation>
    <scope>NUCLEOTIDE SEQUENCE [LARGE SCALE GENOMIC DNA]</scope>
    <source>
        <strain evidence="3">CpI1-S</strain>
    </source>
</reference>
<dbReference type="InterPro" id="IPR050625">
    <property type="entry name" value="ParA/MinD_ATPase"/>
</dbReference>
<feature type="region of interest" description="Disordered" evidence="1">
    <location>
        <begin position="96"/>
        <end position="256"/>
    </location>
</feature>
<feature type="region of interest" description="Disordered" evidence="1">
    <location>
        <begin position="1"/>
        <end position="84"/>
    </location>
</feature>
<dbReference type="GO" id="GO:0009898">
    <property type="term" value="C:cytoplasmic side of plasma membrane"/>
    <property type="evidence" value="ECO:0007669"/>
    <property type="project" value="TreeGrafter"/>
</dbReference>
<feature type="compositionally biased region" description="Low complexity" evidence="1">
    <location>
        <begin position="199"/>
        <end position="212"/>
    </location>
</feature>
<sequence precursor="true">MTVLVPAAGSLLPPGAAPAASRPDRPEDADGGSAAEQPGHPWAGAPRPTQIDPASAGPVPIEPSRAALPLPYPDVTPASPADLPAPAYLYRPADPLFGPSGAEYGPAAVPPAAPLYPAAAPVGPELPPLPSSTNPAAPWQVPEESPSAPGVPDPPPPATATAESAPLHRGEMSRFDVTRPGAALMPAQPPQVQPPQVQPPQAQTSQGQTSQGHTPDPTRTGLFPPTGGATPTRDATRSDDIAGFGDGAAADPAAGASWRAAEASAAAGPWAEPISTAPALPPPPPNMPVRRVPAAPVRPAGAVIAPRAAGAVPQPAPATAASAAPVGADGLVYQRPRAGGRRVLIGGFGGGGGRTTVAAGLGLAMAAHHGHRVVAVDASPDQCGLLAHRVGLMPPGVGLRELAGARPPVSSLEDVRRFLASDGSGGLEVLAGMRDLAGPGLLPEELAWALDLLGHWYPAVVADAPPGWNQPVPATLLARADLLVLTVRAGEAEIAGADDALTALTAAGRGDLVATVIVAIVETYPSRLSRGARMRLDHLEDRAYMTVPVPFDAALADSRPINWFRLRRRTRFAFQRLAGAVATAPLPGSQPAAALARPALAAADPQARIAAWPSGA</sequence>
<dbReference type="AlphaFoldDB" id="A0A0D8BAP5"/>